<dbReference type="GO" id="GO:0042393">
    <property type="term" value="F:histone binding"/>
    <property type="evidence" value="ECO:0007669"/>
    <property type="project" value="TreeGrafter"/>
</dbReference>
<dbReference type="SUPFAM" id="SSF47769">
    <property type="entry name" value="SAM/Pointed domain"/>
    <property type="match status" value="1"/>
</dbReference>
<gene>
    <name evidence="10" type="primary">SCML1</name>
</gene>
<evidence type="ECO:0000259" key="8">
    <source>
        <dbReference type="SMART" id="SM00454"/>
    </source>
</evidence>
<evidence type="ECO:0000256" key="3">
    <source>
        <dbReference type="ARBA" id="ARBA00022491"/>
    </source>
</evidence>
<dbReference type="RefSeq" id="XP_007954106.1">
    <property type="nucleotide sequence ID" value="XM_007955915.1"/>
</dbReference>
<dbReference type="CTD" id="6322"/>
<evidence type="ECO:0000313" key="10">
    <source>
        <dbReference type="RefSeq" id="XP_007954106.1"/>
    </source>
</evidence>
<evidence type="ECO:0000256" key="4">
    <source>
        <dbReference type="ARBA" id="ARBA00023015"/>
    </source>
</evidence>
<dbReference type="InterPro" id="IPR050548">
    <property type="entry name" value="PcG_chromatin_remod_factors"/>
</dbReference>
<dbReference type="GeneID" id="103209992"/>
<dbReference type="PANTHER" id="PTHR12247:SF128">
    <property type="entry name" value="SEX COMB ON MIDLEG-LIKE PROTEIN 1"/>
    <property type="match status" value="1"/>
</dbReference>
<proteinExistence type="inferred from homology"/>
<evidence type="ECO:0000256" key="7">
    <source>
        <dbReference type="SAM" id="MobiDB-lite"/>
    </source>
</evidence>
<dbReference type="GO" id="GO:0003682">
    <property type="term" value="F:chromatin binding"/>
    <property type="evidence" value="ECO:0007669"/>
    <property type="project" value="TreeGrafter"/>
</dbReference>
<evidence type="ECO:0000256" key="6">
    <source>
        <dbReference type="ARBA" id="ARBA00023242"/>
    </source>
</evidence>
<keyword evidence="6" id="KW-0539">Nucleus</keyword>
<keyword evidence="3" id="KW-0678">Repressor</keyword>
<dbReference type="OrthoDB" id="5912862at2759"/>
<comment type="subcellular location">
    <subcellularLocation>
        <location evidence="1">Nucleus</location>
    </subcellularLocation>
</comment>
<feature type="compositionally biased region" description="Polar residues" evidence="7">
    <location>
        <begin position="142"/>
        <end position="153"/>
    </location>
</feature>
<dbReference type="GO" id="GO:0045892">
    <property type="term" value="P:negative regulation of DNA-templated transcription"/>
    <property type="evidence" value="ECO:0007669"/>
    <property type="project" value="TreeGrafter"/>
</dbReference>
<comment type="similarity">
    <text evidence="2">Belongs to the SCM family.</text>
</comment>
<reference evidence="10" key="1">
    <citation type="submission" date="2025-08" db="UniProtKB">
        <authorList>
            <consortium name="RefSeq"/>
        </authorList>
    </citation>
    <scope>IDENTIFICATION</scope>
</reference>
<dbReference type="InterPro" id="IPR001660">
    <property type="entry name" value="SAM"/>
</dbReference>
<dbReference type="AlphaFoldDB" id="A0A8B7B5V5"/>
<feature type="region of interest" description="Disordered" evidence="7">
    <location>
        <begin position="116"/>
        <end position="163"/>
    </location>
</feature>
<dbReference type="InterPro" id="IPR047531">
    <property type="entry name" value="SAM_Scm-like"/>
</dbReference>
<evidence type="ECO:0000313" key="9">
    <source>
        <dbReference type="Proteomes" id="UP000694850"/>
    </source>
</evidence>
<dbReference type="CDD" id="cd09578">
    <property type="entry name" value="SAM_Scm"/>
    <property type="match status" value="1"/>
</dbReference>
<dbReference type="InterPro" id="IPR013761">
    <property type="entry name" value="SAM/pointed_sf"/>
</dbReference>
<keyword evidence="5" id="KW-0804">Transcription</keyword>
<dbReference type="Proteomes" id="UP000694850">
    <property type="component" value="Unplaced"/>
</dbReference>
<dbReference type="Gene3D" id="1.10.150.50">
    <property type="entry name" value="Transcription Factor, Ets-1"/>
    <property type="match status" value="1"/>
</dbReference>
<dbReference type="PANTHER" id="PTHR12247">
    <property type="entry name" value="POLYCOMB GROUP PROTEIN"/>
    <property type="match status" value="1"/>
</dbReference>
<dbReference type="Pfam" id="PF00536">
    <property type="entry name" value="SAM_1"/>
    <property type="match status" value="1"/>
</dbReference>
<organism evidence="9 10">
    <name type="scientific">Orycteropus afer afer</name>
    <dbReference type="NCBI Taxonomy" id="1230840"/>
    <lineage>
        <taxon>Eukaryota</taxon>
        <taxon>Metazoa</taxon>
        <taxon>Chordata</taxon>
        <taxon>Craniata</taxon>
        <taxon>Vertebrata</taxon>
        <taxon>Euteleostomi</taxon>
        <taxon>Mammalia</taxon>
        <taxon>Eutheria</taxon>
        <taxon>Afrotheria</taxon>
        <taxon>Tubulidentata</taxon>
        <taxon>Orycteropodidae</taxon>
        <taxon>Orycteropus</taxon>
    </lineage>
</organism>
<feature type="domain" description="SAM" evidence="8">
    <location>
        <begin position="235"/>
        <end position="304"/>
    </location>
</feature>
<protein>
    <submittedName>
        <fullName evidence="10">Sex comb on midleg-like protein 1</fullName>
    </submittedName>
</protein>
<keyword evidence="9" id="KW-1185">Reference proteome</keyword>
<keyword evidence="4" id="KW-0805">Transcription regulation</keyword>
<sequence length="309" mass="35140">MSSGSSEADVIRTRIPTYDDDNTVLYAYEPNKTFINDVKGTSDMPCSETQQKTVEEVLTHCQVIYDAIQNLDKKFDLIDGKVSKMHRCRRRSWENYKSHQTSDCSNCKRNKHERVNRKGSPAVFNYPESYSPTLPVGRRGSDSQTNYDGSSLPSEGPTDLDRSVCDEQDQDFNQTSALIGIQGEFNQEYDHEVMGYSDVIENKNVGQHTLCAPSSFVGSSGSEFHGLYQSYLKDPSDWSVDEVILFIRQTDPQISVFLEELFRQHDIDGKALLLLKSDTMMKYMGLKLGTAVKLCHYIERLKQENYLTG</sequence>
<evidence type="ECO:0000256" key="1">
    <source>
        <dbReference type="ARBA" id="ARBA00004123"/>
    </source>
</evidence>
<evidence type="ECO:0000256" key="2">
    <source>
        <dbReference type="ARBA" id="ARBA00008469"/>
    </source>
</evidence>
<accession>A0A8B7B5V5</accession>
<name>A0A8B7B5V5_ORYAF</name>
<dbReference type="GO" id="GO:0005634">
    <property type="term" value="C:nucleus"/>
    <property type="evidence" value="ECO:0007669"/>
    <property type="project" value="UniProtKB-SubCell"/>
</dbReference>
<evidence type="ECO:0000256" key="5">
    <source>
        <dbReference type="ARBA" id="ARBA00023163"/>
    </source>
</evidence>
<dbReference type="SMART" id="SM00454">
    <property type="entry name" value="SAM"/>
    <property type="match status" value="1"/>
</dbReference>